<accession>A0A8C8CAA4</accession>
<protein>
    <submittedName>
        <fullName evidence="2">Uncharacterized protein</fullName>
    </submittedName>
</protein>
<evidence type="ECO:0000313" key="3">
    <source>
        <dbReference type="Proteomes" id="UP000694402"/>
    </source>
</evidence>
<reference evidence="2" key="1">
    <citation type="submission" date="2025-08" db="UniProtKB">
        <authorList>
            <consortium name="Ensembl"/>
        </authorList>
    </citation>
    <scope>IDENTIFICATION</scope>
</reference>
<proteinExistence type="predicted"/>
<name>A0A8C8CAA4_ONCTS</name>
<dbReference type="GO" id="GO:0008380">
    <property type="term" value="P:RNA splicing"/>
    <property type="evidence" value="ECO:0007669"/>
    <property type="project" value="InterPro"/>
</dbReference>
<dbReference type="KEGG" id="otw:112265857"/>
<evidence type="ECO:0000256" key="1">
    <source>
        <dbReference type="SAM" id="MobiDB-lite"/>
    </source>
</evidence>
<evidence type="ECO:0000313" key="2">
    <source>
        <dbReference type="Ensembl" id="ENSOTSP00005005326.2"/>
    </source>
</evidence>
<feature type="compositionally biased region" description="Low complexity" evidence="1">
    <location>
        <begin position="109"/>
        <end position="119"/>
    </location>
</feature>
<dbReference type="InterPro" id="IPR034585">
    <property type="entry name" value="PAP-1"/>
</dbReference>
<dbReference type="AlphaFoldDB" id="A0A8C8CAA4"/>
<dbReference type="RefSeq" id="XP_042151148.1">
    <property type="nucleotide sequence ID" value="XM_042295214.1"/>
</dbReference>
<gene>
    <name evidence="2" type="primary">LOC112265857</name>
</gene>
<organism evidence="2 3">
    <name type="scientific">Oncorhynchus tshawytscha</name>
    <name type="common">Chinook salmon</name>
    <name type="synonym">Salmo tshawytscha</name>
    <dbReference type="NCBI Taxonomy" id="74940"/>
    <lineage>
        <taxon>Eukaryota</taxon>
        <taxon>Metazoa</taxon>
        <taxon>Chordata</taxon>
        <taxon>Craniata</taxon>
        <taxon>Vertebrata</taxon>
        <taxon>Euteleostomi</taxon>
        <taxon>Actinopterygii</taxon>
        <taxon>Neopterygii</taxon>
        <taxon>Teleostei</taxon>
        <taxon>Protacanthopterygii</taxon>
        <taxon>Salmoniformes</taxon>
        <taxon>Salmonidae</taxon>
        <taxon>Salmoninae</taxon>
        <taxon>Oncorhynchus</taxon>
    </lineage>
</organism>
<feature type="region of interest" description="Disordered" evidence="1">
    <location>
        <begin position="128"/>
        <end position="150"/>
    </location>
</feature>
<dbReference type="Ensembl" id="ENSOTST00005005933.2">
    <property type="protein sequence ID" value="ENSOTSP00005005326.2"/>
    <property type="gene ID" value="ENSOTSG00005003095.2"/>
</dbReference>
<feature type="region of interest" description="Disordered" evidence="1">
    <location>
        <begin position="100"/>
        <end position="119"/>
    </location>
</feature>
<dbReference type="PANTHER" id="PTHR35252">
    <property type="entry name" value="RETINITIS PIGMENTOSA 9 PROTEIN"/>
    <property type="match status" value="1"/>
</dbReference>
<dbReference type="PANTHER" id="PTHR35252:SF1">
    <property type="entry name" value="RETINITIS PIGMENTOSA 9 PROTEIN"/>
    <property type="match status" value="1"/>
</dbReference>
<reference evidence="2" key="2">
    <citation type="submission" date="2025-09" db="UniProtKB">
        <authorList>
            <consortium name="Ensembl"/>
        </authorList>
    </citation>
    <scope>IDENTIFICATION</scope>
</reference>
<keyword evidence="3" id="KW-1185">Reference proteome</keyword>
<dbReference type="GeneTree" id="ENSGT01000000220518"/>
<sequence length="150" mass="17064">MSLQCLVERGTMNQKTMWKNSRNKRQKLNQEVQKLNHVKTYEKPPGFSKEDYKPEDCIPADPGNEDGRDFLAQAHTKGLWMPQGKGVKVMQCWRCSVMDTGRGTESVPSSSMETRTWSSSEWIQQLQQLLQDATSSSDSSSSSSESKKRK</sequence>
<feature type="compositionally biased region" description="Low complexity" evidence="1">
    <location>
        <begin position="128"/>
        <end position="144"/>
    </location>
</feature>
<dbReference type="Proteomes" id="UP000694402">
    <property type="component" value="Unassembled WGS sequence"/>
</dbReference>
<dbReference type="GeneID" id="112265857"/>